<dbReference type="Proteomes" id="UP000230002">
    <property type="component" value="Unassembled WGS sequence"/>
</dbReference>
<reference evidence="1 2" key="1">
    <citation type="journal article" date="2015" name="Sci. Rep.">
        <title>Chromosome-level genome map provides insights into diverse defense mechanisms in the medicinal fungus Ganoderma sinense.</title>
        <authorList>
            <person name="Zhu Y."/>
            <person name="Xu J."/>
            <person name="Sun C."/>
            <person name="Zhou S."/>
            <person name="Xu H."/>
            <person name="Nelson D.R."/>
            <person name="Qian J."/>
            <person name="Song J."/>
            <person name="Luo H."/>
            <person name="Xiang L."/>
            <person name="Li Y."/>
            <person name="Xu Z."/>
            <person name="Ji A."/>
            <person name="Wang L."/>
            <person name="Lu S."/>
            <person name="Hayward A."/>
            <person name="Sun W."/>
            <person name="Li X."/>
            <person name="Schwartz D.C."/>
            <person name="Wang Y."/>
            <person name="Chen S."/>
        </authorList>
    </citation>
    <scope>NUCLEOTIDE SEQUENCE [LARGE SCALE GENOMIC DNA]</scope>
    <source>
        <strain evidence="1 2">ZZ0214-1</strain>
    </source>
</reference>
<protein>
    <submittedName>
        <fullName evidence="1">Uncharacterized protein</fullName>
    </submittedName>
</protein>
<keyword evidence="2" id="KW-1185">Reference proteome</keyword>
<comment type="caution">
    <text evidence="1">The sequence shown here is derived from an EMBL/GenBank/DDBJ whole genome shotgun (WGS) entry which is preliminary data.</text>
</comment>
<dbReference type="STRING" id="1077348.A0A2G8SA15"/>
<organism evidence="1 2">
    <name type="scientific">Ganoderma sinense ZZ0214-1</name>
    <dbReference type="NCBI Taxonomy" id="1077348"/>
    <lineage>
        <taxon>Eukaryota</taxon>
        <taxon>Fungi</taxon>
        <taxon>Dikarya</taxon>
        <taxon>Basidiomycota</taxon>
        <taxon>Agaricomycotina</taxon>
        <taxon>Agaricomycetes</taxon>
        <taxon>Polyporales</taxon>
        <taxon>Polyporaceae</taxon>
        <taxon>Ganoderma</taxon>
    </lineage>
</organism>
<dbReference type="OrthoDB" id="2733483at2759"/>
<sequence length="263" mass="29450">MALTSALMEWSRFHQWALGTLTDAVVYLNGGIDAVMSSNPPKALLIYLTPRRHIEGDKNPANAFDVEQSFIATIGEHPLLRNKEYEDLQEQCKLLEEMVHVDGHYDDPTFVGILPGVFAITDTSILLYQRFPVYRLPVQHVKDDPRDEWTHGAMESLVDMMMAAMTTGVVFKRSENRAHEEPEIGGVVRSKKMWRGDGRLIDWDGFNAIIGRELAVGVGLTPAKILTVLRKLALAGDGGDERDHLLLREIRDGHGVHSGDGRR</sequence>
<accession>A0A2G8SA15</accession>
<gene>
    <name evidence="1" type="ORF">GSI_07301</name>
</gene>
<evidence type="ECO:0000313" key="2">
    <source>
        <dbReference type="Proteomes" id="UP000230002"/>
    </source>
</evidence>
<proteinExistence type="predicted"/>
<dbReference type="EMBL" id="AYKW01000014">
    <property type="protein sequence ID" value="PIL30600.1"/>
    <property type="molecule type" value="Genomic_DNA"/>
</dbReference>
<name>A0A2G8SA15_9APHY</name>
<evidence type="ECO:0000313" key="1">
    <source>
        <dbReference type="EMBL" id="PIL30600.1"/>
    </source>
</evidence>
<dbReference type="AlphaFoldDB" id="A0A2G8SA15"/>